<sequence length="332" mass="36476">RNSTDFYTYFMSSGQVRGMSVHGGLFWFRTYQTWSSDNFECFAITGVPGSVLTKQTGSPSIPANGYGLHYDGQRLNTLDHYSWTQGQRYREFGSGILYLITAQPGTSTWVSETMEVDDEVVAANMEVSWTTSAAGDRVEYWISADGGTHWVSVTNNETVHFDYPGTELKWKVQLVGTTAVSWWVSIDYASEYESAGEWQSPTLSTGTQVGRMRATWVATEPSGTTAAIWVSNDEGQSWVSAENNVEIDWGTNVGNKLVYKIALNTSDSTVTPSLEELTMHYEEGYPSAVRIDIGDDGSDEYVGTGGLQDPIVVSGESLVDALNDEIPQNGEG</sequence>
<name>A0A382QGY7_9ZZZZ</name>
<protein>
    <submittedName>
        <fullName evidence="1">Uncharacterized protein</fullName>
    </submittedName>
</protein>
<dbReference type="AlphaFoldDB" id="A0A382QGY7"/>
<feature type="non-terminal residue" evidence="1">
    <location>
        <position position="332"/>
    </location>
</feature>
<dbReference type="EMBL" id="UINC01114482">
    <property type="protein sequence ID" value="SVC84813.1"/>
    <property type="molecule type" value="Genomic_DNA"/>
</dbReference>
<accession>A0A382QGY7</accession>
<evidence type="ECO:0000313" key="1">
    <source>
        <dbReference type="EMBL" id="SVC84813.1"/>
    </source>
</evidence>
<gene>
    <name evidence="1" type="ORF">METZ01_LOCUS337667</name>
</gene>
<reference evidence="1" key="1">
    <citation type="submission" date="2018-05" db="EMBL/GenBank/DDBJ databases">
        <authorList>
            <person name="Lanie J.A."/>
            <person name="Ng W.-L."/>
            <person name="Kazmierczak K.M."/>
            <person name="Andrzejewski T.M."/>
            <person name="Davidsen T.M."/>
            <person name="Wayne K.J."/>
            <person name="Tettelin H."/>
            <person name="Glass J.I."/>
            <person name="Rusch D."/>
            <person name="Podicherti R."/>
            <person name="Tsui H.-C.T."/>
            <person name="Winkler M.E."/>
        </authorList>
    </citation>
    <scope>NUCLEOTIDE SEQUENCE</scope>
</reference>
<feature type="non-terminal residue" evidence="1">
    <location>
        <position position="1"/>
    </location>
</feature>
<organism evidence="1">
    <name type="scientific">marine metagenome</name>
    <dbReference type="NCBI Taxonomy" id="408172"/>
    <lineage>
        <taxon>unclassified sequences</taxon>
        <taxon>metagenomes</taxon>
        <taxon>ecological metagenomes</taxon>
    </lineage>
</organism>
<proteinExistence type="predicted"/>